<dbReference type="EMBL" id="CP029343">
    <property type="protein sequence ID" value="AWL03702.1"/>
    <property type="molecule type" value="Genomic_DNA"/>
</dbReference>
<dbReference type="Gene3D" id="3.40.630.30">
    <property type="match status" value="1"/>
</dbReference>
<dbReference type="InterPro" id="IPR051531">
    <property type="entry name" value="N-acetyltransferase"/>
</dbReference>
<dbReference type="SUPFAM" id="SSF55729">
    <property type="entry name" value="Acyl-CoA N-acyltransferases (Nat)"/>
    <property type="match status" value="1"/>
</dbReference>
<dbReference type="PANTHER" id="PTHR43792">
    <property type="entry name" value="GNAT FAMILY, PUTATIVE (AFU_ORTHOLOGUE AFUA_3G00765)-RELATED-RELATED"/>
    <property type="match status" value="1"/>
</dbReference>
<organism evidence="2 3">
    <name type="scientific">Massilia oculi</name>
    <dbReference type="NCBI Taxonomy" id="945844"/>
    <lineage>
        <taxon>Bacteria</taxon>
        <taxon>Pseudomonadati</taxon>
        <taxon>Pseudomonadota</taxon>
        <taxon>Betaproteobacteria</taxon>
        <taxon>Burkholderiales</taxon>
        <taxon>Oxalobacteraceae</taxon>
        <taxon>Telluria group</taxon>
        <taxon>Massilia</taxon>
    </lineage>
</organism>
<dbReference type="AlphaFoldDB" id="A0A2S2DED9"/>
<dbReference type="OrthoDB" id="9801656at2"/>
<sequence>MPDVCFPVLSTERLRLRALRPDDAPDLLALYADTEVMRHWIHPPWTALAQAQDAIDEARRELASGRALHLAIEARREARLAGSCALYDIAPERRRAALGYLLAPPYWGKGMAREALQVLLAYGAETLGLERIEAEVTPDNIASQSLLARLGFGRERRLPARWRVGGATRDVDLWVFTPPCHG</sequence>
<dbReference type="RefSeq" id="WP_109344103.1">
    <property type="nucleotide sequence ID" value="NZ_CP029343.1"/>
</dbReference>
<keyword evidence="2" id="KW-0808">Transferase</keyword>
<dbReference type="InterPro" id="IPR000182">
    <property type="entry name" value="GNAT_dom"/>
</dbReference>
<dbReference type="Proteomes" id="UP000245820">
    <property type="component" value="Chromosome"/>
</dbReference>
<name>A0A2S2DED9_9BURK</name>
<evidence type="ECO:0000313" key="3">
    <source>
        <dbReference type="Proteomes" id="UP000245820"/>
    </source>
</evidence>
<feature type="domain" description="N-acetyltransferase" evidence="1">
    <location>
        <begin position="14"/>
        <end position="178"/>
    </location>
</feature>
<keyword evidence="3" id="KW-1185">Reference proteome</keyword>
<evidence type="ECO:0000259" key="1">
    <source>
        <dbReference type="PROSITE" id="PS51186"/>
    </source>
</evidence>
<accession>A0A2S2DED9</accession>
<dbReference type="Pfam" id="PF13302">
    <property type="entry name" value="Acetyltransf_3"/>
    <property type="match status" value="1"/>
</dbReference>
<protein>
    <submittedName>
        <fullName evidence="2">GNAT family N-acetyltransferase</fullName>
    </submittedName>
</protein>
<gene>
    <name evidence="2" type="ORF">DIR46_04115</name>
</gene>
<dbReference type="KEGG" id="mtim:DIR46_04115"/>
<dbReference type="InterPro" id="IPR016181">
    <property type="entry name" value="Acyl_CoA_acyltransferase"/>
</dbReference>
<dbReference type="GO" id="GO:0016747">
    <property type="term" value="F:acyltransferase activity, transferring groups other than amino-acyl groups"/>
    <property type="evidence" value="ECO:0007669"/>
    <property type="project" value="InterPro"/>
</dbReference>
<reference evidence="2 3" key="1">
    <citation type="submission" date="2018-05" db="EMBL/GenBank/DDBJ databases">
        <title>Complete genome sequence of Massilia oculi sp. nov. CCUG 43427T (=DSM 26321T), the type strain of M. oculi, and comparison with genome sequences of other Massilia strains.</title>
        <authorList>
            <person name="Zhu B."/>
        </authorList>
    </citation>
    <scope>NUCLEOTIDE SEQUENCE [LARGE SCALE GENOMIC DNA]</scope>
    <source>
        <strain evidence="2 3">CCUG 43427</strain>
    </source>
</reference>
<proteinExistence type="predicted"/>
<dbReference type="PROSITE" id="PS51186">
    <property type="entry name" value="GNAT"/>
    <property type="match status" value="1"/>
</dbReference>
<evidence type="ECO:0000313" key="2">
    <source>
        <dbReference type="EMBL" id="AWL03702.1"/>
    </source>
</evidence>